<organism evidence="1 2">
    <name type="scientific">Bacteroides stercoris</name>
    <dbReference type="NCBI Taxonomy" id="46506"/>
    <lineage>
        <taxon>Bacteria</taxon>
        <taxon>Pseudomonadati</taxon>
        <taxon>Bacteroidota</taxon>
        <taxon>Bacteroidia</taxon>
        <taxon>Bacteroidales</taxon>
        <taxon>Bacteroidaceae</taxon>
        <taxon>Bacteroides</taxon>
    </lineage>
</organism>
<accession>A0A413ZHP1</accession>
<reference evidence="1 2" key="1">
    <citation type="submission" date="2018-08" db="EMBL/GenBank/DDBJ databases">
        <title>A genome reference for cultivated species of the human gut microbiota.</title>
        <authorList>
            <person name="Zou Y."/>
            <person name="Xue W."/>
            <person name="Luo G."/>
        </authorList>
    </citation>
    <scope>NUCLEOTIDE SEQUENCE [LARGE SCALE GENOMIC DNA]</scope>
    <source>
        <strain evidence="1 2">AM36-9BH</strain>
    </source>
</reference>
<name>A0A413ZHP1_BACSE</name>
<evidence type="ECO:0008006" key="3">
    <source>
        <dbReference type="Google" id="ProtNLM"/>
    </source>
</evidence>
<evidence type="ECO:0000313" key="2">
    <source>
        <dbReference type="Proteomes" id="UP000285305"/>
    </source>
</evidence>
<evidence type="ECO:0000313" key="1">
    <source>
        <dbReference type="EMBL" id="RHC23230.1"/>
    </source>
</evidence>
<dbReference type="EMBL" id="QSHQ01000071">
    <property type="protein sequence ID" value="RHC23230.1"/>
    <property type="molecule type" value="Genomic_DNA"/>
</dbReference>
<dbReference type="Proteomes" id="UP000285305">
    <property type="component" value="Unassembled WGS sequence"/>
</dbReference>
<comment type="caution">
    <text evidence="1">The sequence shown here is derived from an EMBL/GenBank/DDBJ whole genome shotgun (WGS) entry which is preliminary data.</text>
</comment>
<sequence length="364" mass="43189">MNIAVFEHEIIKRLGGGYRYSDGYQYRYYNQTKAIVLIDSNQVSIDLLLLIFPFLEEKEQEYEDYSDFVSDKDECRYSKKWTEELLTVINKEIHKNTGYNLPLDFCMQYFRELFVSGNCIDLHNPHYINVEVMYKDVYTSFILQQQAIRLELDALYYIKLLNSPEFYFNLNQKTSFFDGLFPLDFAYNKNSIELIKILLFKGATKCENYSFVYKVIYSQDQELKRTLSENIIKNDSRLAISCLRRAIIANDLYLTSLLVPKIKRIDSIYYHNDKLTHPTIEEDGYKGIDRIIEISEQDLEKDFFYYNEMGMDKKYVLHKGIVFTFMSLAYITKNDEFINLLASYGANKEKKIAGYFYKELVNLK</sequence>
<dbReference type="AlphaFoldDB" id="A0A413ZHP1"/>
<protein>
    <recommendedName>
        <fullName evidence="3">Ankyrin repeat domain-containing protein</fullName>
    </recommendedName>
</protein>
<gene>
    <name evidence="1" type="ORF">DW853_17845</name>
</gene>
<dbReference type="RefSeq" id="WP_117899928.1">
    <property type="nucleotide sequence ID" value="NZ_QSHQ01000071.1"/>
</dbReference>
<proteinExistence type="predicted"/>